<organism evidence="2">
    <name type="scientific">Hexamita inflata</name>
    <dbReference type="NCBI Taxonomy" id="28002"/>
    <lineage>
        <taxon>Eukaryota</taxon>
        <taxon>Metamonada</taxon>
        <taxon>Diplomonadida</taxon>
        <taxon>Hexamitidae</taxon>
        <taxon>Hexamitinae</taxon>
        <taxon>Hexamita</taxon>
    </lineage>
</organism>
<dbReference type="AlphaFoldDB" id="A0AA86RCH7"/>
<evidence type="ECO:0000313" key="1">
    <source>
        <dbReference type="EMBL" id="CAI9962810.1"/>
    </source>
</evidence>
<proteinExistence type="predicted"/>
<evidence type="ECO:0000313" key="4">
    <source>
        <dbReference type="EMBL" id="CAL6032320.1"/>
    </source>
</evidence>
<dbReference type="EMBL" id="CAXDID020000122">
    <property type="protein sequence ID" value="CAL6032320.1"/>
    <property type="molecule type" value="Genomic_DNA"/>
</dbReference>
<accession>A0AA86RCH7</accession>
<keyword evidence="5" id="KW-1185">Reference proteome</keyword>
<gene>
    <name evidence="3" type="ORF">HINF_LOCUS34026</name>
    <name evidence="4" type="ORF">HINF_LOCUS34428</name>
    <name evidence="1" type="ORF">HINF_LOCUS50455</name>
    <name evidence="2" type="ORF">HINF_LOCUS58148</name>
</gene>
<reference evidence="2" key="1">
    <citation type="submission" date="2023-06" db="EMBL/GenBank/DDBJ databases">
        <authorList>
            <person name="Kurt Z."/>
        </authorList>
    </citation>
    <scope>NUCLEOTIDE SEQUENCE</scope>
</reference>
<dbReference type="EMBL" id="CATOUU010001074">
    <property type="protein sequence ID" value="CAI9970503.1"/>
    <property type="molecule type" value="Genomic_DNA"/>
</dbReference>
<dbReference type="Proteomes" id="UP001642409">
    <property type="component" value="Unassembled WGS sequence"/>
</dbReference>
<evidence type="ECO:0000313" key="5">
    <source>
        <dbReference type="Proteomes" id="UP001642409"/>
    </source>
</evidence>
<dbReference type="EMBL" id="CAXDID020000120">
    <property type="protein sequence ID" value="CAL6031489.1"/>
    <property type="molecule type" value="Genomic_DNA"/>
</dbReference>
<name>A0AA86RCH7_9EUKA</name>
<sequence length="292" mass="33653">MSASVFDQLQQTQIEYNYSARAIILAEAAADQTYIQNMLDFLLLDDRQQNYILSGVCAQFGNFVLLQLEGKVDQLVRFLAILQPFCQRWSELDPTHPLCVASRSRTPVFKKTVMLLFEENVRPMISTFKYVQTNVLKNDISHQNTLQQQITHTVAAMLKITSLVNLSLQTTSNPLQTVLQLHDELPNMQNLYHILQIQESDAPQTKTVPALSTFDQTLSKDQENRMHAVEEKYETFMKEDTTIFKVENEAAMELDEFVYDLLLCNKVELIEEVGNLNENWAYENLKHILGKK</sequence>
<protein>
    <submittedName>
        <fullName evidence="2">Uncharacterized protein</fullName>
    </submittedName>
</protein>
<comment type="caution">
    <text evidence="2">The sequence shown here is derived from an EMBL/GenBank/DDBJ whole genome shotgun (WGS) entry which is preliminary data.</text>
</comment>
<evidence type="ECO:0000313" key="3">
    <source>
        <dbReference type="EMBL" id="CAL6031489.1"/>
    </source>
</evidence>
<evidence type="ECO:0000313" key="2">
    <source>
        <dbReference type="EMBL" id="CAI9970503.1"/>
    </source>
</evidence>
<dbReference type="EMBL" id="CATOUU010000960">
    <property type="protein sequence ID" value="CAI9962810.1"/>
    <property type="molecule type" value="Genomic_DNA"/>
</dbReference>
<reference evidence="3 5" key="2">
    <citation type="submission" date="2024-07" db="EMBL/GenBank/DDBJ databases">
        <authorList>
            <person name="Akdeniz Z."/>
        </authorList>
    </citation>
    <scope>NUCLEOTIDE SEQUENCE [LARGE SCALE GENOMIC DNA]</scope>
</reference>